<feature type="region of interest" description="Disordered" evidence="1">
    <location>
        <begin position="344"/>
        <end position="374"/>
    </location>
</feature>
<dbReference type="GeneID" id="77809801"/>
<feature type="region of interest" description="Disordered" evidence="1">
    <location>
        <begin position="518"/>
        <end position="714"/>
    </location>
</feature>
<keyword evidence="4" id="KW-1185">Reference proteome</keyword>
<sequence length="714" mass="78655">MGFVIPIALAKLLFYSVTLWNAFKALKVPKHRRKIPRPVLNRETNASAVQTAPSCDPLSAAQKTRRTRIKEMTKVCLVWVVWTHSKRFLDWIAWAIPWYDEFNFAFLVWLIIMGPSAADTVFRHTIQRMAAPYEQSFDLTLGTTHEALQLIMYLITCGPKTLHLKWERWKARQFNKSLLSTTNATVPPSRLPVLNPYSSRFQHLKPQQTLPSDRAVSNTVSSTSANSTYLLVPERKPILSRKLSAGYKRAVSNSRPQPFLGDPGLFSTRSVSTNRAVYPFRSAQGSGRSGTSFATSIENQPLRLSAKINMQQPKTHSPHHPDVKPVHDQEDEINSIIIHDDSLISAHDPSPAPADSIYGPPVKVGRQKRTRNTNDELEALALRKAKKAIRISSTKRPEKASTSKTKKAPIRGPTVTSASTAQITQEPINPSGPPAAKDTCDAVEDNVSWQLPPNAALPRPDPTLSPSKAPAPTVKRRLHNPDEPLPLSKSLKIAHHGAIDLSDLSQPQHQHIREQALDSVRSLTSTDRLPSLNRSTGRLASRFPPSSTSTSNRSASTTTTSPHSKKPSSSPSKPKHLVRKREISGKVGQQNVRMVAKKFDLLHSSPRPSSSSKPYSHPSPKPARIRSRSEQDCSHLGPGSSGKSHESVEPLPLQDGHIVDPVFQNEADTFIPPLSQKTNTVDSDLPQQSGLDPSAIPTESRPLPTPSGLGIHPS</sequence>
<reference evidence="3" key="1">
    <citation type="submission" date="2022-10" db="EMBL/GenBank/DDBJ databases">
        <title>Puccinia triticina Genome sequencing and assembly.</title>
        <authorList>
            <person name="Li C."/>
        </authorList>
    </citation>
    <scope>NUCLEOTIDE SEQUENCE</scope>
    <source>
        <strain evidence="3">Pt15</strain>
    </source>
</reference>
<feature type="transmembrane region" description="Helical" evidence="2">
    <location>
        <begin position="102"/>
        <end position="122"/>
    </location>
</feature>
<name>A0ABY7CHA6_9BASI</name>
<feature type="transmembrane region" description="Helical" evidence="2">
    <location>
        <begin position="6"/>
        <end position="23"/>
    </location>
</feature>
<dbReference type="EMBL" id="CP110425">
    <property type="protein sequence ID" value="WAQ84601.1"/>
    <property type="molecule type" value="Genomic_DNA"/>
</dbReference>
<evidence type="ECO:0008006" key="5">
    <source>
        <dbReference type="Google" id="ProtNLM"/>
    </source>
</evidence>
<evidence type="ECO:0000256" key="1">
    <source>
        <dbReference type="SAM" id="MobiDB-lite"/>
    </source>
</evidence>
<proteinExistence type="predicted"/>
<feature type="compositionally biased region" description="Polar residues" evidence="1">
    <location>
        <begin position="675"/>
        <end position="691"/>
    </location>
</feature>
<gene>
    <name evidence="3" type="ORF">PtA15_5A174</name>
</gene>
<evidence type="ECO:0000313" key="4">
    <source>
        <dbReference type="Proteomes" id="UP001164743"/>
    </source>
</evidence>
<keyword evidence="2" id="KW-1133">Transmembrane helix</keyword>
<evidence type="ECO:0000313" key="3">
    <source>
        <dbReference type="EMBL" id="WAQ84601.1"/>
    </source>
</evidence>
<keyword evidence="2" id="KW-0812">Transmembrane</keyword>
<dbReference type="Proteomes" id="UP001164743">
    <property type="component" value="Chromosome 5A"/>
</dbReference>
<feature type="compositionally biased region" description="Polar residues" evidence="1">
    <location>
        <begin position="414"/>
        <end position="428"/>
    </location>
</feature>
<dbReference type="RefSeq" id="XP_053020156.1">
    <property type="nucleotide sequence ID" value="XM_053168906.1"/>
</dbReference>
<protein>
    <recommendedName>
        <fullName evidence="5">Protein YOP1</fullName>
    </recommendedName>
</protein>
<feature type="compositionally biased region" description="Polar residues" evidence="1">
    <location>
        <begin position="521"/>
        <end position="538"/>
    </location>
</feature>
<keyword evidence="2" id="KW-0472">Membrane</keyword>
<evidence type="ECO:0000256" key="2">
    <source>
        <dbReference type="SAM" id="Phobius"/>
    </source>
</evidence>
<feature type="region of interest" description="Disordered" evidence="1">
    <location>
        <begin position="451"/>
        <end position="488"/>
    </location>
</feature>
<accession>A0ABY7CHA6</accession>
<feature type="region of interest" description="Disordered" evidence="1">
    <location>
        <begin position="388"/>
        <end position="439"/>
    </location>
</feature>
<feature type="compositionally biased region" description="Low complexity" evidence="1">
    <location>
        <begin position="546"/>
        <end position="572"/>
    </location>
</feature>
<organism evidence="3 4">
    <name type="scientific">Puccinia triticina</name>
    <dbReference type="NCBI Taxonomy" id="208348"/>
    <lineage>
        <taxon>Eukaryota</taxon>
        <taxon>Fungi</taxon>
        <taxon>Dikarya</taxon>
        <taxon>Basidiomycota</taxon>
        <taxon>Pucciniomycotina</taxon>
        <taxon>Pucciniomycetes</taxon>
        <taxon>Pucciniales</taxon>
        <taxon>Pucciniaceae</taxon>
        <taxon>Puccinia</taxon>
    </lineage>
</organism>
<feature type="compositionally biased region" description="Low complexity" evidence="1">
    <location>
        <begin position="603"/>
        <end position="618"/>
    </location>
</feature>